<keyword evidence="10" id="KW-0411">Iron-sulfur</keyword>
<reference evidence="13 14" key="1">
    <citation type="submission" date="2018-05" db="EMBL/GenBank/DDBJ databases">
        <title>Lujinxingia marina gen. nov. sp. nov., a new facultative anaerobic member of the class Deltaproteobacteria, and proposal of Lujinxingaceae fam. nov.</title>
        <authorList>
            <person name="Li C.-M."/>
        </authorList>
    </citation>
    <scope>NUCLEOTIDE SEQUENCE [LARGE SCALE GENOMIC DNA]</scope>
    <source>
        <strain evidence="13 14">B210</strain>
    </source>
</reference>
<keyword evidence="14" id="KW-1185">Reference proteome</keyword>
<evidence type="ECO:0000256" key="10">
    <source>
        <dbReference type="ARBA" id="ARBA00023014"/>
    </source>
</evidence>
<evidence type="ECO:0000259" key="12">
    <source>
        <dbReference type="SMART" id="SM00986"/>
    </source>
</evidence>
<keyword evidence="5" id="KW-0004">4Fe-4S</keyword>
<keyword evidence="7" id="KW-0227">DNA damage</keyword>
<evidence type="ECO:0000256" key="8">
    <source>
        <dbReference type="ARBA" id="ARBA00022801"/>
    </source>
</evidence>
<dbReference type="NCBIfam" id="TIGR00758">
    <property type="entry name" value="UDG_fam4"/>
    <property type="match status" value="1"/>
</dbReference>
<dbReference type="CDD" id="cd10030">
    <property type="entry name" value="UDG-F4_TTUDGA_SPO1dp_like"/>
    <property type="match status" value="1"/>
</dbReference>
<dbReference type="InterPro" id="IPR005122">
    <property type="entry name" value="Uracil-DNA_glycosylase-like"/>
</dbReference>
<accession>A0A328C4P0</accession>
<comment type="caution">
    <text evidence="13">The sequence shown here is derived from an EMBL/GenBank/DDBJ whole genome shotgun (WGS) entry which is preliminary data.</text>
</comment>
<comment type="catalytic activity">
    <reaction evidence="1">
        <text>Hydrolyzes single-stranded DNA or mismatched double-stranded DNA and polynucleotides, releasing free uracil.</text>
        <dbReference type="EC" id="3.2.2.27"/>
    </reaction>
</comment>
<keyword evidence="11" id="KW-0234">DNA repair</keyword>
<evidence type="ECO:0000256" key="9">
    <source>
        <dbReference type="ARBA" id="ARBA00023004"/>
    </source>
</evidence>
<dbReference type="SMART" id="SM00986">
    <property type="entry name" value="UDG"/>
    <property type="match status" value="1"/>
</dbReference>
<evidence type="ECO:0000256" key="5">
    <source>
        <dbReference type="ARBA" id="ARBA00022485"/>
    </source>
</evidence>
<keyword evidence="6" id="KW-0479">Metal-binding</keyword>
<organism evidence="13 14">
    <name type="scientific">Lujinxingia litoralis</name>
    <dbReference type="NCBI Taxonomy" id="2211119"/>
    <lineage>
        <taxon>Bacteria</taxon>
        <taxon>Deltaproteobacteria</taxon>
        <taxon>Bradymonadales</taxon>
        <taxon>Lujinxingiaceae</taxon>
        <taxon>Lujinxingia</taxon>
    </lineage>
</organism>
<comment type="similarity">
    <text evidence="2">Belongs to the uracil-DNA glycosylase (UDG) superfamily. Type 4 (UDGa) family.</text>
</comment>
<dbReference type="GO" id="GO:0051539">
    <property type="term" value="F:4 iron, 4 sulfur cluster binding"/>
    <property type="evidence" value="ECO:0007669"/>
    <property type="project" value="UniProtKB-KW"/>
</dbReference>
<feature type="domain" description="Uracil-DNA glycosylase-like" evidence="12">
    <location>
        <begin position="31"/>
        <end position="177"/>
    </location>
</feature>
<keyword evidence="8" id="KW-0378">Hydrolase</keyword>
<dbReference type="Proteomes" id="UP000249169">
    <property type="component" value="Unassembled WGS sequence"/>
</dbReference>
<sequence>MTPGEKMAFLKNYLGDCQRCRLSQSRSRIVFGEGDPSARLMFIGEAPGFHEDREGRPFVGKSGELLTGMIRGMKLSREQVYIANVVKCRPPENRNPSPTEIQECRPFLQKQIAVVQPEIIVTLGLFATQTLLGTEGRIGDLRGRWHDYQGIAVMPTYHPAFLMRDEAKKRPAWEDLKMVMRRLGLG</sequence>
<dbReference type="GO" id="GO:0006281">
    <property type="term" value="P:DNA repair"/>
    <property type="evidence" value="ECO:0007669"/>
    <property type="project" value="UniProtKB-KW"/>
</dbReference>
<dbReference type="Gene3D" id="3.40.470.10">
    <property type="entry name" value="Uracil-DNA glycosylase-like domain"/>
    <property type="match status" value="1"/>
</dbReference>
<protein>
    <recommendedName>
        <fullName evidence="4">Type-4 uracil-DNA glycosylase</fullName>
        <ecNumber evidence="3">3.2.2.27</ecNumber>
    </recommendedName>
</protein>
<evidence type="ECO:0000256" key="6">
    <source>
        <dbReference type="ARBA" id="ARBA00022723"/>
    </source>
</evidence>
<name>A0A328C4P0_9DELT</name>
<dbReference type="Pfam" id="PF03167">
    <property type="entry name" value="UDG"/>
    <property type="match status" value="1"/>
</dbReference>
<evidence type="ECO:0000313" key="14">
    <source>
        <dbReference type="Proteomes" id="UP000249169"/>
    </source>
</evidence>
<evidence type="ECO:0000256" key="2">
    <source>
        <dbReference type="ARBA" id="ARBA00006521"/>
    </source>
</evidence>
<gene>
    <name evidence="13" type="ORF">DL240_15895</name>
</gene>
<evidence type="ECO:0000256" key="3">
    <source>
        <dbReference type="ARBA" id="ARBA00012030"/>
    </source>
</evidence>
<dbReference type="SMART" id="SM00987">
    <property type="entry name" value="UreE_C"/>
    <property type="match status" value="1"/>
</dbReference>
<evidence type="ECO:0000256" key="4">
    <source>
        <dbReference type="ARBA" id="ARBA00019403"/>
    </source>
</evidence>
<dbReference type="GO" id="GO:0046872">
    <property type="term" value="F:metal ion binding"/>
    <property type="evidence" value="ECO:0007669"/>
    <property type="project" value="UniProtKB-KW"/>
</dbReference>
<keyword evidence="9" id="KW-0408">Iron</keyword>
<evidence type="ECO:0000256" key="1">
    <source>
        <dbReference type="ARBA" id="ARBA00001400"/>
    </source>
</evidence>
<proteinExistence type="inferred from homology"/>
<dbReference type="PANTHER" id="PTHR33693">
    <property type="entry name" value="TYPE-5 URACIL-DNA GLYCOSYLASE"/>
    <property type="match status" value="1"/>
</dbReference>
<evidence type="ECO:0000256" key="11">
    <source>
        <dbReference type="ARBA" id="ARBA00023204"/>
    </source>
</evidence>
<evidence type="ECO:0000256" key="7">
    <source>
        <dbReference type="ARBA" id="ARBA00022763"/>
    </source>
</evidence>
<dbReference type="InterPro" id="IPR051536">
    <property type="entry name" value="UDG_Type-4/5"/>
</dbReference>
<dbReference type="PANTHER" id="PTHR33693:SF1">
    <property type="entry name" value="TYPE-4 URACIL-DNA GLYCOSYLASE"/>
    <property type="match status" value="1"/>
</dbReference>
<dbReference type="EMBL" id="QHKO01000008">
    <property type="protein sequence ID" value="RAL20795.1"/>
    <property type="molecule type" value="Genomic_DNA"/>
</dbReference>
<evidence type="ECO:0000313" key="13">
    <source>
        <dbReference type="EMBL" id="RAL20795.1"/>
    </source>
</evidence>
<dbReference type="SUPFAM" id="SSF52141">
    <property type="entry name" value="Uracil-DNA glycosylase-like"/>
    <property type="match status" value="1"/>
</dbReference>
<dbReference type="InterPro" id="IPR005273">
    <property type="entry name" value="Ura-DNA_glyco_family4"/>
</dbReference>
<dbReference type="EC" id="3.2.2.27" evidence="3"/>
<dbReference type="InterPro" id="IPR036895">
    <property type="entry name" value="Uracil-DNA_glycosylase-like_sf"/>
</dbReference>
<dbReference type="AlphaFoldDB" id="A0A328C4P0"/>
<dbReference type="GO" id="GO:0004844">
    <property type="term" value="F:uracil DNA N-glycosylase activity"/>
    <property type="evidence" value="ECO:0007669"/>
    <property type="project" value="UniProtKB-EC"/>
</dbReference>